<keyword evidence="3" id="KW-1185">Reference proteome</keyword>
<accession>A0AAX6DZ29</accession>
<gene>
    <name evidence="2" type="ORF">M6B38_218430</name>
</gene>
<feature type="compositionally biased region" description="Basic residues" evidence="1">
    <location>
        <begin position="7"/>
        <end position="22"/>
    </location>
</feature>
<dbReference type="AlphaFoldDB" id="A0AAX6DZ29"/>
<feature type="region of interest" description="Disordered" evidence="1">
    <location>
        <begin position="1"/>
        <end position="22"/>
    </location>
</feature>
<dbReference type="EMBL" id="JANAVB010041189">
    <property type="protein sequence ID" value="KAJ6797000.1"/>
    <property type="molecule type" value="Genomic_DNA"/>
</dbReference>
<name>A0AAX6DZ29_IRIPA</name>
<protein>
    <submittedName>
        <fullName evidence="2">Hornerin-like</fullName>
    </submittedName>
</protein>
<reference evidence="2" key="2">
    <citation type="submission" date="2023-04" db="EMBL/GenBank/DDBJ databases">
        <authorList>
            <person name="Bruccoleri R.E."/>
            <person name="Oakeley E.J."/>
            <person name="Faust A.-M."/>
            <person name="Dessus-Babus S."/>
            <person name="Altorfer M."/>
            <person name="Burckhardt D."/>
            <person name="Oertli M."/>
            <person name="Naumann U."/>
            <person name="Petersen F."/>
            <person name="Wong J."/>
        </authorList>
    </citation>
    <scope>NUCLEOTIDE SEQUENCE</scope>
    <source>
        <strain evidence="2">GSM-AAB239-AS_SAM_17_03QT</strain>
        <tissue evidence="2">Leaf</tissue>
    </source>
</reference>
<sequence length="51" mass="5736">MPDDRRARRPPQNRRSPAKRPSVRILVVVANIQMRTLKAEEGSSMNALAHG</sequence>
<dbReference type="Proteomes" id="UP001140949">
    <property type="component" value="Unassembled WGS sequence"/>
</dbReference>
<proteinExistence type="predicted"/>
<organism evidence="2 3">
    <name type="scientific">Iris pallida</name>
    <name type="common">Sweet iris</name>
    <dbReference type="NCBI Taxonomy" id="29817"/>
    <lineage>
        <taxon>Eukaryota</taxon>
        <taxon>Viridiplantae</taxon>
        <taxon>Streptophyta</taxon>
        <taxon>Embryophyta</taxon>
        <taxon>Tracheophyta</taxon>
        <taxon>Spermatophyta</taxon>
        <taxon>Magnoliopsida</taxon>
        <taxon>Liliopsida</taxon>
        <taxon>Asparagales</taxon>
        <taxon>Iridaceae</taxon>
        <taxon>Iridoideae</taxon>
        <taxon>Irideae</taxon>
        <taxon>Iris</taxon>
    </lineage>
</organism>
<evidence type="ECO:0000256" key="1">
    <source>
        <dbReference type="SAM" id="MobiDB-lite"/>
    </source>
</evidence>
<reference evidence="2" key="1">
    <citation type="journal article" date="2023" name="GigaByte">
        <title>Genome assembly of the bearded iris, Iris pallida Lam.</title>
        <authorList>
            <person name="Bruccoleri R.E."/>
            <person name="Oakeley E.J."/>
            <person name="Faust A.M.E."/>
            <person name="Altorfer M."/>
            <person name="Dessus-Babus S."/>
            <person name="Burckhardt D."/>
            <person name="Oertli M."/>
            <person name="Naumann U."/>
            <person name="Petersen F."/>
            <person name="Wong J."/>
        </authorList>
    </citation>
    <scope>NUCLEOTIDE SEQUENCE</scope>
    <source>
        <strain evidence="2">GSM-AAB239-AS_SAM_17_03QT</strain>
    </source>
</reference>
<evidence type="ECO:0000313" key="3">
    <source>
        <dbReference type="Proteomes" id="UP001140949"/>
    </source>
</evidence>
<comment type="caution">
    <text evidence="2">The sequence shown here is derived from an EMBL/GenBank/DDBJ whole genome shotgun (WGS) entry which is preliminary data.</text>
</comment>
<evidence type="ECO:0000313" key="2">
    <source>
        <dbReference type="EMBL" id="KAJ6797000.1"/>
    </source>
</evidence>